<proteinExistence type="predicted"/>
<dbReference type="AlphaFoldDB" id="K1PV37"/>
<reference evidence="1" key="1">
    <citation type="journal article" date="2012" name="Nature">
        <title>The oyster genome reveals stress adaptation and complexity of shell formation.</title>
        <authorList>
            <person name="Zhang G."/>
            <person name="Fang X."/>
            <person name="Guo X."/>
            <person name="Li L."/>
            <person name="Luo R."/>
            <person name="Xu F."/>
            <person name="Yang P."/>
            <person name="Zhang L."/>
            <person name="Wang X."/>
            <person name="Qi H."/>
            <person name="Xiong Z."/>
            <person name="Que H."/>
            <person name="Xie Y."/>
            <person name="Holland P.W."/>
            <person name="Paps J."/>
            <person name="Zhu Y."/>
            <person name="Wu F."/>
            <person name="Chen Y."/>
            <person name="Wang J."/>
            <person name="Peng C."/>
            <person name="Meng J."/>
            <person name="Yang L."/>
            <person name="Liu J."/>
            <person name="Wen B."/>
            <person name="Zhang N."/>
            <person name="Huang Z."/>
            <person name="Zhu Q."/>
            <person name="Feng Y."/>
            <person name="Mount A."/>
            <person name="Hedgecock D."/>
            <person name="Xu Z."/>
            <person name="Liu Y."/>
            <person name="Domazet-Loso T."/>
            <person name="Du Y."/>
            <person name="Sun X."/>
            <person name="Zhang S."/>
            <person name="Liu B."/>
            <person name="Cheng P."/>
            <person name="Jiang X."/>
            <person name="Li J."/>
            <person name="Fan D."/>
            <person name="Wang W."/>
            <person name="Fu W."/>
            <person name="Wang T."/>
            <person name="Wang B."/>
            <person name="Zhang J."/>
            <person name="Peng Z."/>
            <person name="Li Y."/>
            <person name="Li N."/>
            <person name="Wang J."/>
            <person name="Chen M."/>
            <person name="He Y."/>
            <person name="Tan F."/>
            <person name="Song X."/>
            <person name="Zheng Q."/>
            <person name="Huang R."/>
            <person name="Yang H."/>
            <person name="Du X."/>
            <person name="Chen L."/>
            <person name="Yang M."/>
            <person name="Gaffney P.M."/>
            <person name="Wang S."/>
            <person name="Luo L."/>
            <person name="She Z."/>
            <person name="Ming Y."/>
            <person name="Huang W."/>
            <person name="Zhang S."/>
            <person name="Huang B."/>
            <person name="Zhang Y."/>
            <person name="Qu T."/>
            <person name="Ni P."/>
            <person name="Miao G."/>
            <person name="Wang J."/>
            <person name="Wang Q."/>
            <person name="Steinberg C.E."/>
            <person name="Wang H."/>
            <person name="Li N."/>
            <person name="Qian L."/>
            <person name="Zhang G."/>
            <person name="Li Y."/>
            <person name="Yang H."/>
            <person name="Liu X."/>
            <person name="Wang J."/>
            <person name="Yin Y."/>
            <person name="Wang J."/>
        </authorList>
    </citation>
    <scope>NUCLEOTIDE SEQUENCE [LARGE SCALE GENOMIC DNA]</scope>
    <source>
        <strain evidence="1">05x7-T-G4-1.051#20</strain>
    </source>
</reference>
<protein>
    <submittedName>
        <fullName evidence="1">Uncharacterized protein</fullName>
    </submittedName>
</protein>
<evidence type="ECO:0000313" key="1">
    <source>
        <dbReference type="EMBL" id="EKC28217.1"/>
    </source>
</evidence>
<dbReference type="InParanoid" id="K1PV37"/>
<dbReference type="EMBL" id="JH816720">
    <property type="protein sequence ID" value="EKC28217.1"/>
    <property type="molecule type" value="Genomic_DNA"/>
</dbReference>
<sequence length="242" mass="26880">MRRTYIAFALSFLLVGVTATEKKNKACKVTMWQPTLAVQRLSISPIVVIGTIYGYMAHNDSAVDSFHALFNVTCVLKSDDIEVKSQVVIENIYPRTGCSGTKEDILKDERSVVGLRRLENGNFEWHEKNPLESMSINASYDFVSELSQTCGLQNWTVPRGSNDVECPICSVDFGIVGAEDECMMSNLRNETCAEIPEFKIFSHCSCDHASTAGIVFSGVSILKSDLLFVLVMFLLNAMYVSM</sequence>
<gene>
    <name evidence="1" type="ORF">CGI_10009085</name>
</gene>
<organism evidence="1">
    <name type="scientific">Magallana gigas</name>
    <name type="common">Pacific oyster</name>
    <name type="synonym">Crassostrea gigas</name>
    <dbReference type="NCBI Taxonomy" id="29159"/>
    <lineage>
        <taxon>Eukaryota</taxon>
        <taxon>Metazoa</taxon>
        <taxon>Spiralia</taxon>
        <taxon>Lophotrochozoa</taxon>
        <taxon>Mollusca</taxon>
        <taxon>Bivalvia</taxon>
        <taxon>Autobranchia</taxon>
        <taxon>Pteriomorphia</taxon>
        <taxon>Ostreida</taxon>
        <taxon>Ostreoidea</taxon>
        <taxon>Ostreidae</taxon>
        <taxon>Magallana</taxon>
    </lineage>
</organism>
<name>K1PV37_MAGGI</name>
<accession>K1PV37</accession>
<dbReference type="HOGENOM" id="CLU_1148148_0_0_1"/>